<dbReference type="SUPFAM" id="SSF51430">
    <property type="entry name" value="NAD(P)-linked oxidoreductase"/>
    <property type="match status" value="1"/>
</dbReference>
<keyword evidence="1" id="KW-0521">NADP</keyword>
<feature type="domain" description="NADP-dependent oxidoreductase" evidence="4">
    <location>
        <begin position="29"/>
        <end position="327"/>
    </location>
</feature>
<dbReference type="GO" id="GO:0016491">
    <property type="term" value="F:oxidoreductase activity"/>
    <property type="evidence" value="ECO:0007669"/>
    <property type="project" value="UniProtKB-KW"/>
</dbReference>
<gene>
    <name evidence="5" type="ORF">DM02DRAFT_588595</name>
</gene>
<dbReference type="OrthoDB" id="48988at2759"/>
<dbReference type="InterPro" id="IPR050523">
    <property type="entry name" value="AKR_Detox_Biosynth"/>
</dbReference>
<organism evidence="5 6">
    <name type="scientific">Periconia macrospinosa</name>
    <dbReference type="NCBI Taxonomy" id="97972"/>
    <lineage>
        <taxon>Eukaryota</taxon>
        <taxon>Fungi</taxon>
        <taxon>Dikarya</taxon>
        <taxon>Ascomycota</taxon>
        <taxon>Pezizomycotina</taxon>
        <taxon>Dothideomycetes</taxon>
        <taxon>Pleosporomycetidae</taxon>
        <taxon>Pleosporales</taxon>
        <taxon>Massarineae</taxon>
        <taxon>Periconiaceae</taxon>
        <taxon>Periconia</taxon>
    </lineage>
</organism>
<keyword evidence="2" id="KW-0560">Oxidoreductase</keyword>
<evidence type="ECO:0000256" key="2">
    <source>
        <dbReference type="ARBA" id="ARBA00023002"/>
    </source>
</evidence>
<reference evidence="5 6" key="1">
    <citation type="journal article" date="2018" name="Sci. Rep.">
        <title>Comparative genomics provides insights into the lifestyle and reveals functional heterogeneity of dark septate endophytic fungi.</title>
        <authorList>
            <person name="Knapp D.G."/>
            <person name="Nemeth J.B."/>
            <person name="Barry K."/>
            <person name="Hainaut M."/>
            <person name="Henrissat B."/>
            <person name="Johnson J."/>
            <person name="Kuo A."/>
            <person name="Lim J.H.P."/>
            <person name="Lipzen A."/>
            <person name="Nolan M."/>
            <person name="Ohm R.A."/>
            <person name="Tamas L."/>
            <person name="Grigoriev I.V."/>
            <person name="Spatafora J.W."/>
            <person name="Nagy L.G."/>
            <person name="Kovacs G.M."/>
        </authorList>
    </citation>
    <scope>NUCLEOTIDE SEQUENCE [LARGE SCALE GENOMIC DNA]</scope>
    <source>
        <strain evidence="5 6">DSE2036</strain>
    </source>
</reference>
<dbReference type="AlphaFoldDB" id="A0A2V1DXK2"/>
<protein>
    <submittedName>
        <fullName evidence="5">Aldo/keto reductase</fullName>
    </submittedName>
</protein>
<evidence type="ECO:0000313" key="6">
    <source>
        <dbReference type="Proteomes" id="UP000244855"/>
    </source>
</evidence>
<comment type="similarity">
    <text evidence="3">Belongs to the aldo/keto reductase family. Aldo/keto reductase 2 subfamily.</text>
</comment>
<dbReference type="Pfam" id="PF00248">
    <property type="entry name" value="Aldo_ket_red"/>
    <property type="match status" value="1"/>
</dbReference>
<dbReference type="Gene3D" id="3.20.20.100">
    <property type="entry name" value="NADP-dependent oxidoreductase domain"/>
    <property type="match status" value="1"/>
</dbReference>
<evidence type="ECO:0000256" key="3">
    <source>
        <dbReference type="ARBA" id="ARBA00038157"/>
    </source>
</evidence>
<accession>A0A2V1DXK2</accession>
<evidence type="ECO:0000313" key="5">
    <source>
        <dbReference type="EMBL" id="PVI02901.1"/>
    </source>
</evidence>
<dbReference type="STRING" id="97972.A0A2V1DXK2"/>
<dbReference type="InterPro" id="IPR036812">
    <property type="entry name" value="NAD(P)_OxRdtase_dom_sf"/>
</dbReference>
<dbReference type="Proteomes" id="UP000244855">
    <property type="component" value="Unassembled WGS sequence"/>
</dbReference>
<evidence type="ECO:0000259" key="4">
    <source>
        <dbReference type="Pfam" id="PF00248"/>
    </source>
</evidence>
<sequence length="389" mass="42805">MAFPPPPKPKSLLGRHRILAPSAGVKVSPICLGAMNFGDKWASVLGECNKEQSFAMLDYFYSQGGNFIDTAVNYQEGESEQWLGDWMEQRGNRDEMIIATKFTGSQVYGYGDKVIHSNYGGNSAKNIHTSITRSLKNLRTSYIDIYYVHLLDYTTSLPELMHALNTLITSGRVLYLGISNAPAWVVVKANDYARENGLRPFSVYQGQWSVANRDMERDIIPMCLHEGMAIAPWQVLGGGGFKANEGGRTSSIGRVGTEAAVGEVLSAIAEKRNPPVHPTNIALAYVMHKAPYVFPILGGRKLEHMKSNIEALSLKLSGEEMSEMDNAYGFKMGFPYEFLNPRNTMVLGPEDVVFSKGLGTFDYVAGVKAIEPHQGGDDDDGVRPMGETE</sequence>
<name>A0A2V1DXK2_9PLEO</name>
<keyword evidence="6" id="KW-1185">Reference proteome</keyword>
<dbReference type="PANTHER" id="PTHR43364:SF7">
    <property type="entry name" value="NADP-DEPENDENT OXIDOREDUCTASE DOMAIN-CONTAINING PROTEIN-RELATED"/>
    <property type="match status" value="1"/>
</dbReference>
<dbReference type="InterPro" id="IPR023210">
    <property type="entry name" value="NADP_OxRdtase_dom"/>
</dbReference>
<evidence type="ECO:0000256" key="1">
    <source>
        <dbReference type="ARBA" id="ARBA00022857"/>
    </source>
</evidence>
<dbReference type="EMBL" id="KZ805337">
    <property type="protein sequence ID" value="PVI02901.1"/>
    <property type="molecule type" value="Genomic_DNA"/>
</dbReference>
<dbReference type="PANTHER" id="PTHR43364">
    <property type="entry name" value="NADH-SPECIFIC METHYLGLYOXAL REDUCTASE-RELATED"/>
    <property type="match status" value="1"/>
</dbReference>
<proteinExistence type="inferred from homology"/>